<protein>
    <submittedName>
        <fullName evidence="1">Uncharacterized protein</fullName>
    </submittedName>
</protein>
<evidence type="ECO:0000313" key="2">
    <source>
        <dbReference type="Proteomes" id="UP000069030"/>
    </source>
</evidence>
<evidence type="ECO:0000313" key="1">
    <source>
        <dbReference type="EMBL" id="ALU27571.1"/>
    </source>
</evidence>
<dbReference type="RefSeq" id="WP_058699686.1">
    <property type="nucleotide sequence ID" value="NZ_BCMQ01000011.1"/>
</dbReference>
<dbReference type="KEGG" id="mod:AS202_16095"/>
<reference evidence="1 2" key="1">
    <citation type="journal article" date="2016" name="J. Zhejiang Univ. Sci. B">
        <title>Antibiotic resistance mechanisms of Myroides sp.</title>
        <authorList>
            <person name="Hu S."/>
            <person name="Yuan S."/>
            <person name="Qu H."/>
            <person name="Jiang T."/>
            <person name="Zhou Y."/>
            <person name="Wang M."/>
            <person name="Ming D."/>
        </authorList>
    </citation>
    <scope>NUCLEOTIDE SEQUENCE [LARGE SCALE GENOMIC DNA]</scope>
    <source>
        <strain evidence="1 2">PR63039</strain>
    </source>
</reference>
<dbReference type="eggNOG" id="ENOG502ZPC3">
    <property type="taxonomic scope" value="Bacteria"/>
</dbReference>
<gene>
    <name evidence="1" type="ORF">AS202_16095</name>
</gene>
<dbReference type="Proteomes" id="UP000069030">
    <property type="component" value="Chromosome"/>
</dbReference>
<name>A0A0S7EIL0_9FLAO</name>
<accession>A0A0S7EIL0</accession>
<organism evidence="1 2">
    <name type="scientific">Myroides odoratimimus</name>
    <dbReference type="NCBI Taxonomy" id="76832"/>
    <lineage>
        <taxon>Bacteria</taxon>
        <taxon>Pseudomonadati</taxon>
        <taxon>Bacteroidota</taxon>
        <taxon>Flavobacteriia</taxon>
        <taxon>Flavobacteriales</taxon>
        <taxon>Flavobacteriaceae</taxon>
        <taxon>Myroides</taxon>
    </lineage>
</organism>
<dbReference type="AlphaFoldDB" id="A0A0S7EIL0"/>
<dbReference type="EMBL" id="CP013690">
    <property type="protein sequence ID" value="ALU27571.1"/>
    <property type="molecule type" value="Genomic_DNA"/>
</dbReference>
<proteinExistence type="predicted"/>
<sequence length="232" mass="27295">MKTLTIDQIKEIKDFIISKDVKYYEIIEELTDHLASSIEEKWSEGDNNNLEYLLAKEYENFGSYKFLSIQESREKQKFREYKHMFFKSLKEFFTFPLIVTVIAIILLIAALLHWIGQEFKFLTMIFIMSPVIVFFYSYAKDLVLRKKVKTKLLLDRTYSSVMSFSLLSNTIFFNIIMQGKRLFNLPTTYDSIGDCLLMASGITLTILSIYVGLNIIKPTYQNERDRILKTIN</sequence>